<dbReference type="SUPFAM" id="SSF47384">
    <property type="entry name" value="Homodimeric domain of signal transducing histidine kinase"/>
    <property type="match status" value="1"/>
</dbReference>
<name>A0ABT3PM82_9BACT</name>
<dbReference type="PROSITE" id="PS50885">
    <property type="entry name" value="HAMP"/>
    <property type="match status" value="1"/>
</dbReference>
<dbReference type="PROSITE" id="PS50109">
    <property type="entry name" value="HIS_KIN"/>
    <property type="match status" value="1"/>
</dbReference>
<dbReference type="Pfam" id="PF02518">
    <property type="entry name" value="HATPase_c"/>
    <property type="match status" value="1"/>
</dbReference>
<dbReference type="Gene3D" id="6.10.340.10">
    <property type="match status" value="1"/>
</dbReference>
<evidence type="ECO:0000256" key="1">
    <source>
        <dbReference type="ARBA" id="ARBA00000085"/>
    </source>
</evidence>
<dbReference type="InterPro" id="IPR050398">
    <property type="entry name" value="HssS/ArlS-like"/>
</dbReference>
<evidence type="ECO:0000256" key="11">
    <source>
        <dbReference type="ARBA" id="ARBA00022989"/>
    </source>
</evidence>
<evidence type="ECO:0000256" key="12">
    <source>
        <dbReference type="ARBA" id="ARBA00023012"/>
    </source>
</evidence>
<keyword evidence="12" id="KW-0902">Two-component regulatory system</keyword>
<dbReference type="Gene3D" id="1.10.287.130">
    <property type="match status" value="1"/>
</dbReference>
<dbReference type="GO" id="GO:0016301">
    <property type="term" value="F:kinase activity"/>
    <property type="evidence" value="ECO:0007669"/>
    <property type="project" value="UniProtKB-KW"/>
</dbReference>
<evidence type="ECO:0000256" key="5">
    <source>
        <dbReference type="ARBA" id="ARBA00022553"/>
    </source>
</evidence>
<dbReference type="InterPro" id="IPR005467">
    <property type="entry name" value="His_kinase_dom"/>
</dbReference>
<proteinExistence type="predicted"/>
<dbReference type="PANTHER" id="PTHR45528">
    <property type="entry name" value="SENSOR HISTIDINE KINASE CPXA"/>
    <property type="match status" value="1"/>
</dbReference>
<comment type="catalytic activity">
    <reaction evidence="1">
        <text>ATP + protein L-histidine = ADP + protein N-phospho-L-histidine.</text>
        <dbReference type="EC" id="2.7.13.3"/>
    </reaction>
</comment>
<keyword evidence="18" id="KW-1185">Reference proteome</keyword>
<dbReference type="Pfam" id="PF00512">
    <property type="entry name" value="HisKA"/>
    <property type="match status" value="1"/>
</dbReference>
<accession>A0ABT3PM82</accession>
<keyword evidence="8" id="KW-0547">Nucleotide-binding</keyword>
<dbReference type="InterPro" id="IPR036097">
    <property type="entry name" value="HisK_dim/P_sf"/>
</dbReference>
<evidence type="ECO:0000313" key="18">
    <source>
        <dbReference type="Proteomes" id="UP001207918"/>
    </source>
</evidence>
<comment type="caution">
    <text evidence="17">The sequence shown here is derived from an EMBL/GenBank/DDBJ whole genome shotgun (WGS) entry which is preliminary data.</text>
</comment>
<feature type="transmembrane region" description="Helical" evidence="14">
    <location>
        <begin position="164"/>
        <end position="183"/>
    </location>
</feature>
<evidence type="ECO:0000256" key="13">
    <source>
        <dbReference type="ARBA" id="ARBA00023136"/>
    </source>
</evidence>
<evidence type="ECO:0000256" key="9">
    <source>
        <dbReference type="ARBA" id="ARBA00022777"/>
    </source>
</evidence>
<evidence type="ECO:0000256" key="3">
    <source>
        <dbReference type="ARBA" id="ARBA00012438"/>
    </source>
</evidence>
<dbReference type="EMBL" id="JAGGJA010000005">
    <property type="protein sequence ID" value="MCW9707058.1"/>
    <property type="molecule type" value="Genomic_DNA"/>
</dbReference>
<keyword evidence="13 14" id="KW-0472">Membrane</keyword>
<gene>
    <name evidence="17" type="ORF">J6I44_09330</name>
</gene>
<dbReference type="Pfam" id="PF00672">
    <property type="entry name" value="HAMP"/>
    <property type="match status" value="1"/>
</dbReference>
<dbReference type="EC" id="2.7.13.3" evidence="3"/>
<dbReference type="InterPro" id="IPR003661">
    <property type="entry name" value="HisK_dim/P_dom"/>
</dbReference>
<keyword evidence="11 14" id="KW-1133">Transmembrane helix</keyword>
<evidence type="ECO:0000256" key="4">
    <source>
        <dbReference type="ARBA" id="ARBA00022475"/>
    </source>
</evidence>
<sequence length="465" mass="52924">MKIRSKLAWTFILLLIFGITSISSYAILFIRDYLLEEGRREMSKETRWLAVTVANLDEGSQFTAHFEQAARISGYQLALYDSSGQLVTSYKPNESDYAPYQHLPEGIMASLKARDNLALLPRNSDSEYLTSYIQLVSNTGTRQYLQAAQLKDEIYAPIKTIRWIIYYGMFISIGLVIVVSIWMSRYLTKPITQIKNAAQDIAEGEVDREIDLKRGDEFGTLATSLNQMAFKLREDTRQIKRFAEKQRQFFADITHEIRNPLHTISAALEMLELEKISANQKEKYIQTAKKQTDRISHLFKDLKTLQRYDSDEYFIEPQRFELSEIAEHMIEWHADSADQKSITLQIDQHSCVAVGDPGKIEQVVDNLISNALKYTNSGTVSLHYAQEGDGVKIEVADTGIGISEEHLDRLFDRFYRTDKARSRDKGGTGLGLAVVKSILTAHGTDIKVESKVGKGTKFWFELAKG</sequence>
<dbReference type="CDD" id="cd00075">
    <property type="entry name" value="HATPase"/>
    <property type="match status" value="1"/>
</dbReference>
<feature type="domain" description="Histidine kinase" evidence="15">
    <location>
        <begin position="252"/>
        <end position="465"/>
    </location>
</feature>
<dbReference type="SMART" id="SM00388">
    <property type="entry name" value="HisKA"/>
    <property type="match status" value="1"/>
</dbReference>
<keyword evidence="10" id="KW-0067">ATP-binding</keyword>
<dbReference type="InterPro" id="IPR004358">
    <property type="entry name" value="Sig_transdc_His_kin-like_C"/>
</dbReference>
<evidence type="ECO:0000256" key="7">
    <source>
        <dbReference type="ARBA" id="ARBA00022692"/>
    </source>
</evidence>
<dbReference type="SUPFAM" id="SSF158472">
    <property type="entry name" value="HAMP domain-like"/>
    <property type="match status" value="1"/>
</dbReference>
<dbReference type="CDD" id="cd00082">
    <property type="entry name" value="HisKA"/>
    <property type="match status" value="1"/>
</dbReference>
<dbReference type="InterPro" id="IPR003594">
    <property type="entry name" value="HATPase_dom"/>
</dbReference>
<keyword evidence="7 14" id="KW-0812">Transmembrane</keyword>
<keyword evidence="4" id="KW-1003">Cell membrane</keyword>
<reference evidence="17 18" key="1">
    <citation type="submission" date="2021-03" db="EMBL/GenBank/DDBJ databases">
        <title>Aliifodinibius sp. nov., a new bacterium isolated from saline soil.</title>
        <authorList>
            <person name="Galisteo C."/>
            <person name="De La Haba R."/>
            <person name="Sanchez-Porro C."/>
            <person name="Ventosa A."/>
        </authorList>
    </citation>
    <scope>NUCLEOTIDE SEQUENCE [LARGE SCALE GENOMIC DNA]</scope>
    <source>
        <strain evidence="17 18">1BSP15-2V2</strain>
    </source>
</reference>
<evidence type="ECO:0000256" key="6">
    <source>
        <dbReference type="ARBA" id="ARBA00022679"/>
    </source>
</evidence>
<dbReference type="CDD" id="cd06225">
    <property type="entry name" value="HAMP"/>
    <property type="match status" value="1"/>
</dbReference>
<evidence type="ECO:0000256" key="2">
    <source>
        <dbReference type="ARBA" id="ARBA00004651"/>
    </source>
</evidence>
<evidence type="ECO:0000256" key="8">
    <source>
        <dbReference type="ARBA" id="ARBA00022741"/>
    </source>
</evidence>
<dbReference type="InterPro" id="IPR036890">
    <property type="entry name" value="HATPase_C_sf"/>
</dbReference>
<feature type="domain" description="HAMP" evidence="16">
    <location>
        <begin position="185"/>
        <end position="237"/>
    </location>
</feature>
<dbReference type="Gene3D" id="3.30.565.10">
    <property type="entry name" value="Histidine kinase-like ATPase, C-terminal domain"/>
    <property type="match status" value="1"/>
</dbReference>
<evidence type="ECO:0000259" key="16">
    <source>
        <dbReference type="PROSITE" id="PS50885"/>
    </source>
</evidence>
<keyword evidence="9 17" id="KW-0418">Kinase</keyword>
<feature type="transmembrane region" description="Helical" evidence="14">
    <location>
        <begin position="6"/>
        <end position="30"/>
    </location>
</feature>
<dbReference type="Proteomes" id="UP001207918">
    <property type="component" value="Unassembled WGS sequence"/>
</dbReference>
<comment type="subcellular location">
    <subcellularLocation>
        <location evidence="2">Cell membrane</location>
        <topology evidence="2">Multi-pass membrane protein</topology>
    </subcellularLocation>
</comment>
<dbReference type="PANTHER" id="PTHR45528:SF1">
    <property type="entry name" value="SENSOR HISTIDINE KINASE CPXA"/>
    <property type="match status" value="1"/>
</dbReference>
<dbReference type="SMART" id="SM00387">
    <property type="entry name" value="HATPase_c"/>
    <property type="match status" value="1"/>
</dbReference>
<evidence type="ECO:0000259" key="15">
    <source>
        <dbReference type="PROSITE" id="PS50109"/>
    </source>
</evidence>
<dbReference type="InterPro" id="IPR003660">
    <property type="entry name" value="HAMP_dom"/>
</dbReference>
<dbReference type="RefSeq" id="WP_265765810.1">
    <property type="nucleotide sequence ID" value="NZ_JAGGJA010000005.1"/>
</dbReference>
<dbReference type="PRINTS" id="PR00344">
    <property type="entry name" value="BCTRLSENSOR"/>
</dbReference>
<keyword evidence="5" id="KW-0597">Phosphoprotein</keyword>
<protein>
    <recommendedName>
        <fullName evidence="3">histidine kinase</fullName>
        <ecNumber evidence="3">2.7.13.3</ecNumber>
    </recommendedName>
</protein>
<evidence type="ECO:0000256" key="14">
    <source>
        <dbReference type="SAM" id="Phobius"/>
    </source>
</evidence>
<keyword evidence="6" id="KW-0808">Transferase</keyword>
<dbReference type="SUPFAM" id="SSF55874">
    <property type="entry name" value="ATPase domain of HSP90 chaperone/DNA topoisomerase II/histidine kinase"/>
    <property type="match status" value="1"/>
</dbReference>
<evidence type="ECO:0000256" key="10">
    <source>
        <dbReference type="ARBA" id="ARBA00022840"/>
    </source>
</evidence>
<evidence type="ECO:0000313" key="17">
    <source>
        <dbReference type="EMBL" id="MCW9707058.1"/>
    </source>
</evidence>
<dbReference type="SMART" id="SM00304">
    <property type="entry name" value="HAMP"/>
    <property type="match status" value="1"/>
</dbReference>
<organism evidence="17 18">
    <name type="scientific">Fodinibius salsisoli</name>
    <dbReference type="NCBI Taxonomy" id="2820877"/>
    <lineage>
        <taxon>Bacteria</taxon>
        <taxon>Pseudomonadati</taxon>
        <taxon>Balneolota</taxon>
        <taxon>Balneolia</taxon>
        <taxon>Balneolales</taxon>
        <taxon>Balneolaceae</taxon>
        <taxon>Fodinibius</taxon>
    </lineage>
</organism>